<evidence type="ECO:0000256" key="1">
    <source>
        <dbReference type="ARBA" id="ARBA00022737"/>
    </source>
</evidence>
<dbReference type="EMBL" id="BMAC01001378">
    <property type="protein sequence ID" value="GFQ07057.1"/>
    <property type="molecule type" value="Genomic_DNA"/>
</dbReference>
<dbReference type="PANTHER" id="PTHR47926">
    <property type="entry name" value="PENTATRICOPEPTIDE REPEAT-CONTAINING PROTEIN"/>
    <property type="match status" value="1"/>
</dbReference>
<dbReference type="Pfam" id="PF01535">
    <property type="entry name" value="PPR"/>
    <property type="match status" value="3"/>
</dbReference>
<feature type="domain" description="Protein root UVB sensitive/RUS" evidence="3">
    <location>
        <begin position="202"/>
        <end position="333"/>
    </location>
</feature>
<accession>A0A830D5V3</accession>
<dbReference type="PANTHER" id="PTHR47926:SF361">
    <property type="entry name" value="PENTACOTRIPEPTIDE-REPEAT REGION OF PRORP DOMAIN-CONTAINING PROTEIN"/>
    <property type="match status" value="1"/>
</dbReference>
<dbReference type="Proteomes" id="UP000653305">
    <property type="component" value="Unassembled WGS sequence"/>
</dbReference>
<proteinExistence type="predicted"/>
<keyword evidence="5" id="KW-1185">Reference proteome</keyword>
<dbReference type="PROSITE" id="PS51375">
    <property type="entry name" value="PPR"/>
    <property type="match status" value="4"/>
</dbReference>
<dbReference type="Pfam" id="PF04884">
    <property type="entry name" value="UVB_sens_prot"/>
    <property type="match status" value="1"/>
</dbReference>
<evidence type="ECO:0000313" key="5">
    <source>
        <dbReference type="Proteomes" id="UP000653305"/>
    </source>
</evidence>
<dbReference type="InterPro" id="IPR002885">
    <property type="entry name" value="PPR_rpt"/>
</dbReference>
<dbReference type="Pfam" id="PF13041">
    <property type="entry name" value="PPR_2"/>
    <property type="match status" value="1"/>
</dbReference>
<feature type="repeat" description="PPR" evidence="2">
    <location>
        <begin position="593"/>
        <end position="627"/>
    </location>
</feature>
<feature type="repeat" description="PPR" evidence="2">
    <location>
        <begin position="416"/>
        <end position="450"/>
    </location>
</feature>
<organism evidence="4 5">
    <name type="scientific">Phtheirospermum japonicum</name>
    <dbReference type="NCBI Taxonomy" id="374723"/>
    <lineage>
        <taxon>Eukaryota</taxon>
        <taxon>Viridiplantae</taxon>
        <taxon>Streptophyta</taxon>
        <taxon>Embryophyta</taxon>
        <taxon>Tracheophyta</taxon>
        <taxon>Spermatophyta</taxon>
        <taxon>Magnoliopsida</taxon>
        <taxon>eudicotyledons</taxon>
        <taxon>Gunneridae</taxon>
        <taxon>Pentapetalae</taxon>
        <taxon>asterids</taxon>
        <taxon>lamiids</taxon>
        <taxon>Lamiales</taxon>
        <taxon>Orobanchaceae</taxon>
        <taxon>Orobanchaceae incertae sedis</taxon>
        <taxon>Phtheirospermum</taxon>
    </lineage>
</organism>
<dbReference type="InterPro" id="IPR011990">
    <property type="entry name" value="TPR-like_helical_dom_sf"/>
</dbReference>
<evidence type="ECO:0000313" key="4">
    <source>
        <dbReference type="EMBL" id="GFQ07057.1"/>
    </source>
</evidence>
<dbReference type="OrthoDB" id="1893323at2759"/>
<feature type="repeat" description="PPR" evidence="2">
    <location>
        <begin position="482"/>
        <end position="517"/>
    </location>
</feature>
<evidence type="ECO:0000259" key="3">
    <source>
        <dbReference type="Pfam" id="PF04884"/>
    </source>
</evidence>
<evidence type="ECO:0000256" key="2">
    <source>
        <dbReference type="PROSITE-ProRule" id="PRU00708"/>
    </source>
</evidence>
<dbReference type="GO" id="GO:0009451">
    <property type="term" value="P:RNA modification"/>
    <property type="evidence" value="ECO:0007669"/>
    <property type="project" value="InterPro"/>
</dbReference>
<protein>
    <submittedName>
        <fullName evidence="4">Pentatricopeptide repeat-containing protein at1g31790</fullName>
    </submittedName>
</protein>
<dbReference type="NCBIfam" id="TIGR00756">
    <property type="entry name" value="PPR"/>
    <property type="match status" value="2"/>
</dbReference>
<sequence length="752" mass="83320">MGCSAACNLFSLPPPPSSTTTTTLSDANATRLIAPSFRHHRTDKRLNLHVQAHKPSRFSHSTPLSYSASPLHCSIIYEDRVGGGGKGGDGGGGDHWSNNFFNFDRNTFFLAPFHFVLGNEEGSYSISLPRHVYLILFSVSASPSCFVFSSSAAGAKTEDLSDNHDEILFEIRGGKRVELAPDYSKDEFIVPENMWSWWSKGEGYSESVTSDYLDYSLWRGVQGIAAQISGVLATQALLYAVGLGKGAIPAAAAVNWVLKDGIGYLSKIMLSKYGRDFDVNPKGWRLFADLLENAAFGMEISTPAFPHLFVPIGAVAGAGRSASALIQVVLKESSSKLDMIKSLFQVCYLYWLEKNAGIKLSKPNPQIQTQLPLHRPEYKPPKPIRIKSVPKNPKTKPVTTTSDVLLLMDSLKLPIPADIYTALIKECTKSGDSLKAIELHQHVRKSGLRLGVPFLNRILLMHVSCGCFEHERHLFDQMFLRDFNSWAIVIAGCVENDEHNEAIKLFVKMLREKGFEKAGDKQMGLSVLGILVCVLKACLCTMDFELGAQVHGWLWKMGYSKSVALSSFLISYYGKAKCFEGAESVFEHVPCRSTSVWTSRIVNYCNDGGFDEAVRVFKEMGREGVRKNGYTFSAVLKACRRMGDIGIGRQVHANLMKLGLESDGYVHCALVDMYGKCGFIKDAARVFGIGRYNASCNAMVKNYVRNGLRFEAIKVLYQMRVYGFEPCESVFDEVKLDCGSEVSENDVDKMYL</sequence>
<dbReference type="Gene3D" id="1.25.40.10">
    <property type="entry name" value="Tetratricopeptide repeat domain"/>
    <property type="match status" value="3"/>
</dbReference>
<dbReference type="GO" id="GO:0003723">
    <property type="term" value="F:RNA binding"/>
    <property type="evidence" value="ECO:0007669"/>
    <property type="project" value="InterPro"/>
</dbReference>
<feature type="repeat" description="PPR" evidence="2">
    <location>
        <begin position="692"/>
        <end position="726"/>
    </location>
</feature>
<name>A0A830D5V3_9LAMI</name>
<keyword evidence="1" id="KW-0677">Repeat</keyword>
<reference evidence="4" key="1">
    <citation type="submission" date="2020-07" db="EMBL/GenBank/DDBJ databases">
        <title>Ethylene signaling mediates host invasion by parasitic plants.</title>
        <authorList>
            <person name="Yoshida S."/>
        </authorList>
    </citation>
    <scope>NUCLEOTIDE SEQUENCE</scope>
    <source>
        <strain evidence="4">Okayama</strain>
    </source>
</reference>
<dbReference type="InterPro" id="IPR054549">
    <property type="entry name" value="UVB_sens_RUS_dom"/>
</dbReference>
<dbReference type="InterPro" id="IPR046960">
    <property type="entry name" value="PPR_At4g14850-like_plant"/>
</dbReference>
<gene>
    <name evidence="4" type="ORF">PHJA_002849800</name>
</gene>
<dbReference type="AlphaFoldDB" id="A0A830D5V3"/>
<comment type="caution">
    <text evidence="4">The sequence shown here is derived from an EMBL/GenBank/DDBJ whole genome shotgun (WGS) entry which is preliminary data.</text>
</comment>